<feature type="compositionally biased region" description="Basic and acidic residues" evidence="3">
    <location>
        <begin position="1"/>
        <end position="13"/>
    </location>
</feature>
<dbReference type="AlphaFoldDB" id="A0AAQ2HH71"/>
<dbReference type="Gene3D" id="3.40.50.300">
    <property type="entry name" value="P-loop containing nucleotide triphosphate hydrolases"/>
    <property type="match status" value="1"/>
</dbReference>
<dbReference type="InterPro" id="IPR004968">
    <property type="entry name" value="DNA_primase/NTPase_C"/>
</dbReference>
<dbReference type="Pfam" id="PF03288">
    <property type="entry name" value="Pox_D5"/>
    <property type="match status" value="1"/>
</dbReference>
<evidence type="ECO:0000313" key="5">
    <source>
        <dbReference type="EMBL" id="TFC53295.1"/>
    </source>
</evidence>
<dbReference type="RefSeq" id="WP_134450779.1">
    <property type="nucleotide sequence ID" value="NZ_SOFY01000001.1"/>
</dbReference>
<keyword evidence="1" id="KW-0547">Nucleotide-binding</keyword>
<feature type="region of interest" description="Disordered" evidence="3">
    <location>
        <begin position="1"/>
        <end position="65"/>
    </location>
</feature>
<feature type="domain" description="SF3 helicase" evidence="4">
    <location>
        <begin position="307"/>
        <end position="468"/>
    </location>
</feature>
<keyword evidence="2" id="KW-0067">ATP-binding</keyword>
<protein>
    <recommendedName>
        <fullName evidence="4">SF3 helicase domain-containing protein</fullName>
    </recommendedName>
</protein>
<gene>
    <name evidence="5" type="ORF">E3O49_00015</name>
</gene>
<accession>A0AAQ2HH71</accession>
<sequence length="715" mass="80526">MTLTTDAERDKEVQPNLVRAANPEGRTSANDHALPTSSSLTENGYERPTSDEEGSIADTEFAPDPNVEFDKNSWLDELPQQWSRAERIHHATERYLGGLAGLDPTALPAKLTSNSELLVRTTMACIREWYGEDGKQRPVYVPGGAPAALTAWQLAKLAARWHRIRRIAHAGLGDTTLDELSFYQPTGANRGLFVSDESALRALILGFDQDVSDPKMREIIGKLYDIVPRVEKTSDRDAIPCKSRVFDFKTKTQRDYDPDVDVFTSKLAVDCPRTEPEEPMRFLSDRSPWQFSDWLLDLFEPLDDAENVANTVWEIISASVRPGVRWNKMAFFYSTLGESGKGTLVEMIQHLFGEGSGAYCSIPLDQWGGPGNDFKLEPLLTAFAVLVDENNVGEHLTFLANLKAAVTGDRIPINRKGRRVITIRFRGFIVQCVNALLSTKDKSSSFSRRQLFVPFPKSFTGAAFPEIKETFLSDKKVLEYVLWRVLHMTHYTLSEPKSCRDLKEEAQIRNDLVREFWVELREQFAWDLLPFPFLHHLFEAWRVRENPGSKPMGRQTFNDRLMEAVRNDQLWFSDGRDRVINRAQRMLGEEPMLQEYGVPSDAWNNKATTYKGLQRRTSLPGGIQELTDLQARDNTDWERRAVEDDGVVDPAHVGDHARIRRMGSSCACPPRGGATRPQQTLTAVVNRSLAIDLALVNAQADADARAKAAALVDAS</sequence>
<dbReference type="InterPro" id="IPR027417">
    <property type="entry name" value="P-loop_NTPase"/>
</dbReference>
<dbReference type="InterPro" id="IPR014015">
    <property type="entry name" value="Helicase_SF3_DNA-vir"/>
</dbReference>
<reference evidence="5 6" key="1">
    <citation type="submission" date="2019-03" db="EMBL/GenBank/DDBJ databases">
        <title>Genomics of glacier-inhabiting Cryobacterium strains.</title>
        <authorList>
            <person name="Liu Q."/>
            <person name="Xin Y.-H."/>
        </authorList>
    </citation>
    <scope>NUCLEOTIDE SEQUENCE [LARGE SCALE GENOMIC DNA]</scope>
    <source>
        <strain evidence="6">TMT1-22</strain>
    </source>
</reference>
<proteinExistence type="predicted"/>
<organism evidence="5 6">
    <name type="scientific">Cryobacterium shii</name>
    <dbReference type="NCBI Taxonomy" id="1259235"/>
    <lineage>
        <taxon>Bacteria</taxon>
        <taxon>Bacillati</taxon>
        <taxon>Actinomycetota</taxon>
        <taxon>Actinomycetes</taxon>
        <taxon>Micrococcales</taxon>
        <taxon>Microbacteriaceae</taxon>
        <taxon>Cryobacterium</taxon>
    </lineage>
</organism>
<evidence type="ECO:0000259" key="4">
    <source>
        <dbReference type="PROSITE" id="PS51206"/>
    </source>
</evidence>
<dbReference type="EMBL" id="SOFY01000001">
    <property type="protein sequence ID" value="TFC53295.1"/>
    <property type="molecule type" value="Genomic_DNA"/>
</dbReference>
<evidence type="ECO:0000256" key="2">
    <source>
        <dbReference type="ARBA" id="ARBA00022840"/>
    </source>
</evidence>
<evidence type="ECO:0000313" key="6">
    <source>
        <dbReference type="Proteomes" id="UP000297403"/>
    </source>
</evidence>
<dbReference type="InterPro" id="IPR045455">
    <property type="entry name" value="NrS-1_pol-like_helicase"/>
</dbReference>
<feature type="compositionally biased region" description="Polar residues" evidence="3">
    <location>
        <begin position="25"/>
        <end position="42"/>
    </location>
</feature>
<evidence type="ECO:0000256" key="1">
    <source>
        <dbReference type="ARBA" id="ARBA00022741"/>
    </source>
</evidence>
<dbReference type="Pfam" id="PF19263">
    <property type="entry name" value="DUF5906"/>
    <property type="match status" value="1"/>
</dbReference>
<keyword evidence="6" id="KW-1185">Reference proteome</keyword>
<comment type="caution">
    <text evidence="5">The sequence shown here is derived from an EMBL/GenBank/DDBJ whole genome shotgun (WGS) entry which is preliminary data.</text>
</comment>
<dbReference type="SUPFAM" id="SSF52540">
    <property type="entry name" value="P-loop containing nucleoside triphosphate hydrolases"/>
    <property type="match status" value="1"/>
</dbReference>
<dbReference type="PROSITE" id="PS51206">
    <property type="entry name" value="SF3_HELICASE_1"/>
    <property type="match status" value="1"/>
</dbReference>
<dbReference type="GO" id="GO:0005524">
    <property type="term" value="F:ATP binding"/>
    <property type="evidence" value="ECO:0007669"/>
    <property type="project" value="UniProtKB-KW"/>
</dbReference>
<evidence type="ECO:0000256" key="3">
    <source>
        <dbReference type="SAM" id="MobiDB-lite"/>
    </source>
</evidence>
<dbReference type="Proteomes" id="UP000297403">
    <property type="component" value="Unassembled WGS sequence"/>
</dbReference>
<name>A0AAQ2HH71_9MICO</name>